<evidence type="ECO:0000313" key="3">
    <source>
        <dbReference type="WBParaSite" id="ALUE_0000816801-mRNA-1"/>
    </source>
</evidence>
<accession>A0A0M3HXR5</accession>
<keyword evidence="1" id="KW-0472">Membrane</keyword>
<organism evidence="2 3">
    <name type="scientific">Ascaris lumbricoides</name>
    <name type="common">Giant roundworm</name>
    <dbReference type="NCBI Taxonomy" id="6252"/>
    <lineage>
        <taxon>Eukaryota</taxon>
        <taxon>Metazoa</taxon>
        <taxon>Ecdysozoa</taxon>
        <taxon>Nematoda</taxon>
        <taxon>Chromadorea</taxon>
        <taxon>Rhabditida</taxon>
        <taxon>Spirurina</taxon>
        <taxon>Ascaridomorpha</taxon>
        <taxon>Ascaridoidea</taxon>
        <taxon>Ascarididae</taxon>
        <taxon>Ascaris</taxon>
    </lineage>
</organism>
<evidence type="ECO:0000313" key="2">
    <source>
        <dbReference type="Proteomes" id="UP000036681"/>
    </source>
</evidence>
<dbReference type="Proteomes" id="UP000036681">
    <property type="component" value="Unplaced"/>
</dbReference>
<evidence type="ECO:0000256" key="1">
    <source>
        <dbReference type="SAM" id="Phobius"/>
    </source>
</evidence>
<dbReference type="WBParaSite" id="ALUE_0000816801-mRNA-1">
    <property type="protein sequence ID" value="ALUE_0000816801-mRNA-1"/>
    <property type="gene ID" value="ALUE_0000816801"/>
</dbReference>
<name>A0A0M3HXR5_ASCLU</name>
<reference evidence="3" key="1">
    <citation type="submission" date="2016-05" db="UniProtKB">
        <authorList>
            <consortium name="WormBaseParasite"/>
        </authorList>
    </citation>
    <scope>IDENTIFICATION</scope>
</reference>
<keyword evidence="1" id="KW-1133">Transmembrane helix</keyword>
<proteinExistence type="predicted"/>
<protein>
    <submittedName>
        <fullName evidence="3">Uncharacterized protein</fullName>
    </submittedName>
</protein>
<feature type="transmembrane region" description="Helical" evidence="1">
    <location>
        <begin position="251"/>
        <end position="274"/>
    </location>
</feature>
<dbReference type="AlphaFoldDB" id="A0A0M3HXR5"/>
<sequence length="291" mass="32504">MEPTTDAHDCGCQRRFCTPRQLARKNIPGHAGLAAAIRDQQPAVVCQWKRQLLESAFESFQLFGTAEVCTRYARCSMVSARHGTARTAFAAIKDREVHIHSTALAISWLHILQELSHYDGTVFLLLTALHKGIHSIDYDVFSRKPYVRMYVGLEATMKRDYRGRSAAWAFSGTQRLRAERCQAEDFDAQLFAAGQPPEMLWCCRAATSASPALITSLLNQSDHFGPMLIRPTKVYAILVVPNMLTMRDRRLTLLIFISGALGVPASHLLALLAAPRFCAPLHKLVLSLRAR</sequence>
<keyword evidence="1" id="KW-0812">Transmembrane</keyword>
<keyword evidence="2" id="KW-1185">Reference proteome</keyword>